<evidence type="ECO:0000313" key="1">
    <source>
        <dbReference type="EMBL" id="CAE6944062.1"/>
    </source>
</evidence>
<proteinExistence type="predicted"/>
<gene>
    <name evidence="1" type="ORF">SNAT2548_LOCUS1321</name>
</gene>
<dbReference type="AlphaFoldDB" id="A0A812GZJ5"/>
<comment type="caution">
    <text evidence="1">The sequence shown here is derived from an EMBL/GenBank/DDBJ whole genome shotgun (WGS) entry which is preliminary data.</text>
</comment>
<organism evidence="1 2">
    <name type="scientific">Symbiodinium natans</name>
    <dbReference type="NCBI Taxonomy" id="878477"/>
    <lineage>
        <taxon>Eukaryota</taxon>
        <taxon>Sar</taxon>
        <taxon>Alveolata</taxon>
        <taxon>Dinophyceae</taxon>
        <taxon>Suessiales</taxon>
        <taxon>Symbiodiniaceae</taxon>
        <taxon>Symbiodinium</taxon>
    </lineage>
</organism>
<dbReference type="EMBL" id="CAJNDS010000072">
    <property type="protein sequence ID" value="CAE6944062.1"/>
    <property type="molecule type" value="Genomic_DNA"/>
</dbReference>
<accession>A0A812GZJ5</accession>
<keyword evidence="2" id="KW-1185">Reference proteome</keyword>
<sequence length="178" mass="19665">MVPVWFPELQATEGCHWSSRFCELMLRAPLLVCFARSVQRELGLVAAAAALLLDYTISAIALSVISGASIKAFVLSLPLYLVDICRYVDEPGLVVPARRLSNFIGAQRALMLVVTAGLMFWCRKSWEADDRALVTCIAATLGVSTFLTVRPRYVVLFLLQGKLSFESKVNVKQIGVRK</sequence>
<evidence type="ECO:0000313" key="2">
    <source>
        <dbReference type="Proteomes" id="UP000604046"/>
    </source>
</evidence>
<reference evidence="1" key="1">
    <citation type="submission" date="2021-02" db="EMBL/GenBank/DDBJ databases">
        <authorList>
            <person name="Dougan E. K."/>
            <person name="Rhodes N."/>
            <person name="Thang M."/>
            <person name="Chan C."/>
        </authorList>
    </citation>
    <scope>NUCLEOTIDE SEQUENCE</scope>
</reference>
<dbReference type="Proteomes" id="UP000604046">
    <property type="component" value="Unassembled WGS sequence"/>
</dbReference>
<name>A0A812GZJ5_9DINO</name>
<protein>
    <submittedName>
        <fullName evidence="1">Uncharacterized protein</fullName>
    </submittedName>
</protein>